<dbReference type="SUPFAM" id="SSF55811">
    <property type="entry name" value="Nudix"/>
    <property type="match status" value="1"/>
</dbReference>
<dbReference type="GO" id="GO:0046872">
    <property type="term" value="F:metal ion binding"/>
    <property type="evidence" value="ECO:0007669"/>
    <property type="project" value="UniProtKB-KW"/>
</dbReference>
<evidence type="ECO:0000256" key="1">
    <source>
        <dbReference type="ARBA" id="ARBA00001946"/>
    </source>
</evidence>
<name>A0A1I6FS66_9RHOB</name>
<sequence length="152" mass="17386">MQQLPIKLRAGRKTDVRAQFAALCWRLRDGNVEICLVTTRNSGRWILPKGWPIHKQTPADSAAIEAYEEAGIRGDAIDRCLGAYSYVKPLKSGEAPIIVMVYPVRVRKELRKWPERGQRKRKWFSPKKAAKKLQEPALQQIVASFKPQTILH</sequence>
<dbReference type="GO" id="GO:0005737">
    <property type="term" value="C:cytoplasm"/>
    <property type="evidence" value="ECO:0007669"/>
    <property type="project" value="TreeGrafter"/>
</dbReference>
<reference evidence="7" key="1">
    <citation type="submission" date="2016-10" db="EMBL/GenBank/DDBJ databases">
        <authorList>
            <person name="Varghese N."/>
            <person name="Submissions S."/>
        </authorList>
    </citation>
    <scope>NUCLEOTIDE SEQUENCE [LARGE SCALE GENOMIC DNA]</scope>
    <source>
        <strain evidence="7">DSM 26879</strain>
    </source>
</reference>
<comment type="cofactor">
    <cofactor evidence="1">
        <name>Mg(2+)</name>
        <dbReference type="ChEBI" id="CHEBI:18420"/>
    </cofactor>
</comment>
<dbReference type="CDD" id="cd04666">
    <property type="entry name" value="NUDIX_DIPP2_like_Nudt4"/>
    <property type="match status" value="1"/>
</dbReference>
<dbReference type="PANTHER" id="PTHR12629">
    <property type="entry name" value="DIPHOSPHOINOSITOL POLYPHOSPHATE PHOSPHOHYDROLASE"/>
    <property type="match status" value="1"/>
</dbReference>
<dbReference type="AlphaFoldDB" id="A0A1I6FS66"/>
<dbReference type="Gene3D" id="3.90.79.10">
    <property type="entry name" value="Nucleoside Triphosphate Pyrophosphohydrolase"/>
    <property type="match status" value="1"/>
</dbReference>
<dbReference type="InterPro" id="IPR015797">
    <property type="entry name" value="NUDIX_hydrolase-like_dom_sf"/>
</dbReference>
<dbReference type="Proteomes" id="UP000199478">
    <property type="component" value="Unassembled WGS sequence"/>
</dbReference>
<dbReference type="PANTHER" id="PTHR12629:SF0">
    <property type="entry name" value="DIPHOSPHOINOSITOL-POLYPHOSPHATE DIPHOSPHATASE"/>
    <property type="match status" value="1"/>
</dbReference>
<keyword evidence="4" id="KW-0460">Magnesium</keyword>
<dbReference type="InterPro" id="IPR000086">
    <property type="entry name" value="NUDIX_hydrolase_dom"/>
</dbReference>
<proteinExistence type="predicted"/>
<evidence type="ECO:0000259" key="5">
    <source>
        <dbReference type="PROSITE" id="PS51462"/>
    </source>
</evidence>
<dbReference type="Pfam" id="PF00293">
    <property type="entry name" value="NUDIX"/>
    <property type="match status" value="1"/>
</dbReference>
<dbReference type="EMBL" id="FOYP01000001">
    <property type="protein sequence ID" value="SFR32763.1"/>
    <property type="molecule type" value="Genomic_DNA"/>
</dbReference>
<evidence type="ECO:0000313" key="6">
    <source>
        <dbReference type="EMBL" id="SFR32763.1"/>
    </source>
</evidence>
<keyword evidence="3" id="KW-0378">Hydrolase</keyword>
<dbReference type="PROSITE" id="PS51462">
    <property type="entry name" value="NUDIX"/>
    <property type="match status" value="1"/>
</dbReference>
<evidence type="ECO:0000256" key="3">
    <source>
        <dbReference type="ARBA" id="ARBA00022801"/>
    </source>
</evidence>
<organism evidence="6 7">
    <name type="scientific">Yoonia tamlensis</name>
    <dbReference type="NCBI Taxonomy" id="390270"/>
    <lineage>
        <taxon>Bacteria</taxon>
        <taxon>Pseudomonadati</taxon>
        <taxon>Pseudomonadota</taxon>
        <taxon>Alphaproteobacteria</taxon>
        <taxon>Rhodobacterales</taxon>
        <taxon>Paracoccaceae</taxon>
        <taxon>Yoonia</taxon>
    </lineage>
</organism>
<keyword evidence="7" id="KW-1185">Reference proteome</keyword>
<keyword evidence="2" id="KW-0479">Metal-binding</keyword>
<protein>
    <submittedName>
        <fullName evidence="6">8-oxo-dGTP pyrophosphatase MutT, NUDIX family</fullName>
    </submittedName>
</protein>
<dbReference type="STRING" id="390270.SAMN04488005_0370"/>
<accession>A0A1I6FS66</accession>
<dbReference type="InterPro" id="IPR047198">
    <property type="entry name" value="DDP-like_NUDIX"/>
</dbReference>
<evidence type="ECO:0000313" key="7">
    <source>
        <dbReference type="Proteomes" id="UP000199478"/>
    </source>
</evidence>
<dbReference type="GO" id="GO:0016462">
    <property type="term" value="F:pyrophosphatase activity"/>
    <property type="evidence" value="ECO:0007669"/>
    <property type="project" value="InterPro"/>
</dbReference>
<evidence type="ECO:0000256" key="2">
    <source>
        <dbReference type="ARBA" id="ARBA00022723"/>
    </source>
</evidence>
<evidence type="ECO:0000256" key="4">
    <source>
        <dbReference type="ARBA" id="ARBA00022842"/>
    </source>
</evidence>
<feature type="domain" description="Nudix hydrolase" evidence="5">
    <location>
        <begin position="17"/>
        <end position="147"/>
    </location>
</feature>
<gene>
    <name evidence="6" type="ORF">SAMN04488005_0370</name>
</gene>